<feature type="region of interest" description="Disordered" evidence="1">
    <location>
        <begin position="1"/>
        <end position="43"/>
    </location>
</feature>
<reference evidence="3" key="1">
    <citation type="submission" date="2023-02" db="EMBL/GenBank/DDBJ databases">
        <authorList>
            <person name="Palmer J.M."/>
        </authorList>
    </citation>
    <scope>NUCLEOTIDE SEQUENCE</scope>
    <source>
        <strain evidence="3">FW57</strain>
    </source>
</reference>
<evidence type="ECO:0000256" key="2">
    <source>
        <dbReference type="SAM" id="Phobius"/>
    </source>
</evidence>
<gene>
    <name evidence="3" type="ORF">NEMBOFW57_007971</name>
</gene>
<protein>
    <submittedName>
        <fullName evidence="3">Uncharacterized protein</fullName>
    </submittedName>
</protein>
<evidence type="ECO:0000313" key="4">
    <source>
        <dbReference type="Proteomes" id="UP001197093"/>
    </source>
</evidence>
<dbReference type="EMBL" id="JAHCVI010000004">
    <property type="protein sequence ID" value="KAG7285678.1"/>
    <property type="molecule type" value="Genomic_DNA"/>
</dbReference>
<proteinExistence type="predicted"/>
<keyword evidence="2" id="KW-0812">Transmembrane</keyword>
<keyword evidence="2" id="KW-1133">Transmembrane helix</keyword>
<name>A0AAD4HYI0_9PEZI</name>
<keyword evidence="4" id="KW-1185">Reference proteome</keyword>
<evidence type="ECO:0000256" key="1">
    <source>
        <dbReference type="SAM" id="MobiDB-lite"/>
    </source>
</evidence>
<feature type="region of interest" description="Disordered" evidence="1">
    <location>
        <begin position="177"/>
        <end position="203"/>
    </location>
</feature>
<feature type="region of interest" description="Disordered" evidence="1">
    <location>
        <begin position="66"/>
        <end position="115"/>
    </location>
</feature>
<dbReference type="AlphaFoldDB" id="A0AAD4HYI0"/>
<feature type="transmembrane region" description="Helical" evidence="2">
    <location>
        <begin position="132"/>
        <end position="153"/>
    </location>
</feature>
<comment type="caution">
    <text evidence="3">The sequence shown here is derived from an EMBL/GenBank/DDBJ whole genome shotgun (WGS) entry which is preliminary data.</text>
</comment>
<feature type="compositionally biased region" description="Polar residues" evidence="1">
    <location>
        <begin position="85"/>
        <end position="104"/>
    </location>
</feature>
<dbReference type="Proteomes" id="UP001197093">
    <property type="component" value="Unassembled WGS sequence"/>
</dbReference>
<organism evidence="3 4">
    <name type="scientific">Staphylotrichum longicolle</name>
    <dbReference type="NCBI Taxonomy" id="669026"/>
    <lineage>
        <taxon>Eukaryota</taxon>
        <taxon>Fungi</taxon>
        <taxon>Dikarya</taxon>
        <taxon>Ascomycota</taxon>
        <taxon>Pezizomycotina</taxon>
        <taxon>Sordariomycetes</taxon>
        <taxon>Sordariomycetidae</taxon>
        <taxon>Sordariales</taxon>
        <taxon>Chaetomiaceae</taxon>
        <taxon>Staphylotrichum</taxon>
    </lineage>
</organism>
<sequence>MASKMGRPADENLPEVVQHQPSPQAQAVLPEVVPDSSPEAAQQRYFMESDKYPAYYDTAPKLPHEGGYLAPGQQYDQPPPGWTDTGHSVSAISPNSSVPWQSFPSGGGDDEQTYVGSDAAPEKRICGIRKRLFIIVAVIVGLVVVGAAVGGGVGGSMAARSSDEAAAAVTTSASSSVIGTTTTTPSTTTATQSSTTSSAPTPSITFLNNQTDPVLFKKYAFQGFSGNNFTGNMTSILSTEGYYDFLFNVSSYVWLGNGTDCCLTFCANKTTDVGYFCDDRLRPVAQDHFPRLSIWCGRWTNTKMRKKCA</sequence>
<accession>A0AAD4HYI0</accession>
<evidence type="ECO:0000313" key="3">
    <source>
        <dbReference type="EMBL" id="KAG7285678.1"/>
    </source>
</evidence>
<keyword evidence="2" id="KW-0472">Membrane</keyword>